<keyword evidence="6" id="KW-0378">Hydrolase</keyword>
<dbReference type="EMBL" id="JAUDDZ010000002">
    <property type="protein sequence ID" value="MDM8274435.1"/>
    <property type="molecule type" value="Genomic_DNA"/>
</dbReference>
<keyword evidence="7" id="KW-0862">Zinc</keyword>
<evidence type="ECO:0000256" key="5">
    <source>
        <dbReference type="ARBA" id="ARBA00022723"/>
    </source>
</evidence>
<sequence length="274" mass="28820">MIEEELMKHGERGGLQRIERAGVALVGDVEGPVSFGFTERTGGVSRAPFASLNLGAHVDDDPAAVAENRRRVLAALGAESLSDRLVVPNQVHGDHVVTIADGSPAALEAARAEAGAGADAVVCTAPDVPVLLCFADCVPCILVAPQAFAVVHSGWKGTFAGIAGKAARVLMERAGCAPSGIAAYIGPHILGDEYEVSDELMERFRTRFPDVAVGKGRLLDLSECIRFLLIEAGLSPDAIFDPQLSTMRENDRFYSYRAESGRCGRHGAVAVLAG</sequence>
<dbReference type="InterPro" id="IPR038371">
    <property type="entry name" value="Cu_polyphenol_OxRdtase_sf"/>
</dbReference>
<evidence type="ECO:0000256" key="8">
    <source>
        <dbReference type="ARBA" id="ARBA00047989"/>
    </source>
</evidence>
<reference evidence="11 12" key="2">
    <citation type="submission" date="2023-06" db="EMBL/GenBank/DDBJ databases">
        <authorList>
            <person name="Zeman M."/>
            <person name="Kubasova T."/>
            <person name="Jahodarova E."/>
            <person name="Nykrynova M."/>
            <person name="Rychlik I."/>
        </authorList>
    </citation>
    <scope>NUCLEOTIDE SEQUENCE [LARGE SCALE GENOMIC DNA]</scope>
    <source>
        <strain evidence="11 12">154_Feed</strain>
    </source>
</reference>
<evidence type="ECO:0000256" key="2">
    <source>
        <dbReference type="ARBA" id="ARBA00003215"/>
    </source>
</evidence>
<evidence type="ECO:0000256" key="10">
    <source>
        <dbReference type="ARBA" id="ARBA00049893"/>
    </source>
</evidence>
<dbReference type="Proteomes" id="UP001529421">
    <property type="component" value="Unassembled WGS sequence"/>
</dbReference>
<dbReference type="SUPFAM" id="SSF64438">
    <property type="entry name" value="CNF1/YfiH-like putative cysteine hydrolases"/>
    <property type="match status" value="1"/>
</dbReference>
<evidence type="ECO:0000256" key="6">
    <source>
        <dbReference type="ARBA" id="ARBA00022801"/>
    </source>
</evidence>
<dbReference type="InterPro" id="IPR011324">
    <property type="entry name" value="Cytotoxic_necrot_fac-like_cat"/>
</dbReference>
<dbReference type="InterPro" id="IPR003730">
    <property type="entry name" value="Cu_polyphenol_OxRdtase"/>
</dbReference>
<evidence type="ECO:0000256" key="3">
    <source>
        <dbReference type="ARBA" id="ARBA00007353"/>
    </source>
</evidence>
<proteinExistence type="inferred from homology"/>
<dbReference type="RefSeq" id="WP_289544414.1">
    <property type="nucleotide sequence ID" value="NZ_JAUDDZ010000002.1"/>
</dbReference>
<accession>A0ABT7V7G7</accession>
<dbReference type="PANTHER" id="PTHR30616">
    <property type="entry name" value="UNCHARACTERIZED PROTEIN YFIH"/>
    <property type="match status" value="1"/>
</dbReference>
<comment type="catalytic activity">
    <reaction evidence="1">
        <text>inosine + phosphate = alpha-D-ribose 1-phosphate + hypoxanthine</text>
        <dbReference type="Rhea" id="RHEA:27646"/>
        <dbReference type="ChEBI" id="CHEBI:17368"/>
        <dbReference type="ChEBI" id="CHEBI:17596"/>
        <dbReference type="ChEBI" id="CHEBI:43474"/>
        <dbReference type="ChEBI" id="CHEBI:57720"/>
        <dbReference type="EC" id="2.4.2.1"/>
    </reaction>
    <physiologicalReaction direction="left-to-right" evidence="1">
        <dbReference type="Rhea" id="RHEA:27647"/>
    </physiologicalReaction>
</comment>
<dbReference type="PANTHER" id="PTHR30616:SF2">
    <property type="entry name" value="PURINE NUCLEOSIDE PHOSPHORYLASE LACC1"/>
    <property type="match status" value="1"/>
</dbReference>
<comment type="caution">
    <text evidence="11">The sequence shown here is derived from an EMBL/GenBank/DDBJ whole genome shotgun (WGS) entry which is preliminary data.</text>
</comment>
<comment type="catalytic activity">
    <reaction evidence="9">
        <text>adenosine + phosphate = alpha-D-ribose 1-phosphate + adenine</text>
        <dbReference type="Rhea" id="RHEA:27642"/>
        <dbReference type="ChEBI" id="CHEBI:16335"/>
        <dbReference type="ChEBI" id="CHEBI:16708"/>
        <dbReference type="ChEBI" id="CHEBI:43474"/>
        <dbReference type="ChEBI" id="CHEBI:57720"/>
        <dbReference type="EC" id="2.4.2.1"/>
    </reaction>
    <physiologicalReaction direction="left-to-right" evidence="9">
        <dbReference type="Rhea" id="RHEA:27643"/>
    </physiologicalReaction>
</comment>
<dbReference type="Pfam" id="PF02578">
    <property type="entry name" value="Cu-oxidase_4"/>
    <property type="match status" value="1"/>
</dbReference>
<dbReference type="CDD" id="cd16833">
    <property type="entry name" value="YfiH"/>
    <property type="match status" value="1"/>
</dbReference>
<evidence type="ECO:0000256" key="7">
    <source>
        <dbReference type="ARBA" id="ARBA00022833"/>
    </source>
</evidence>
<comment type="catalytic activity">
    <reaction evidence="8">
        <text>adenosine + H2O + H(+) = inosine + NH4(+)</text>
        <dbReference type="Rhea" id="RHEA:24408"/>
        <dbReference type="ChEBI" id="CHEBI:15377"/>
        <dbReference type="ChEBI" id="CHEBI:15378"/>
        <dbReference type="ChEBI" id="CHEBI:16335"/>
        <dbReference type="ChEBI" id="CHEBI:17596"/>
        <dbReference type="ChEBI" id="CHEBI:28938"/>
        <dbReference type="EC" id="3.5.4.4"/>
    </reaction>
    <physiologicalReaction direction="left-to-right" evidence="8">
        <dbReference type="Rhea" id="RHEA:24409"/>
    </physiologicalReaction>
</comment>
<keyword evidence="5" id="KW-0479">Metal-binding</keyword>
<comment type="catalytic activity">
    <reaction evidence="10">
        <text>S-methyl-5'-thioadenosine + phosphate = 5-(methylsulfanyl)-alpha-D-ribose 1-phosphate + adenine</text>
        <dbReference type="Rhea" id="RHEA:11852"/>
        <dbReference type="ChEBI" id="CHEBI:16708"/>
        <dbReference type="ChEBI" id="CHEBI:17509"/>
        <dbReference type="ChEBI" id="CHEBI:43474"/>
        <dbReference type="ChEBI" id="CHEBI:58533"/>
        <dbReference type="EC" id="2.4.2.28"/>
    </reaction>
    <physiologicalReaction direction="left-to-right" evidence="10">
        <dbReference type="Rhea" id="RHEA:11853"/>
    </physiologicalReaction>
</comment>
<comment type="function">
    <text evidence="2">Purine nucleoside enzyme that catalyzes the phosphorolysis of adenosine and inosine nucleosides, yielding D-ribose 1-phosphate and the respective free bases, adenine and hypoxanthine. Also catalyzes the phosphorolysis of S-methyl-5'-thioadenosine into adenine and S-methyl-5-thio-alpha-D-ribose 1-phosphate. Also has adenosine deaminase activity.</text>
</comment>
<gene>
    <name evidence="11" type="ORF">QUW28_02805</name>
</gene>
<comment type="similarity">
    <text evidence="3">Belongs to the purine nucleoside phosphorylase YfiH/LACC1 family.</text>
</comment>
<evidence type="ECO:0000256" key="9">
    <source>
        <dbReference type="ARBA" id="ARBA00048968"/>
    </source>
</evidence>
<name>A0ABT7V7G7_9ACTN</name>
<evidence type="ECO:0000313" key="11">
    <source>
        <dbReference type="EMBL" id="MDM8274435.1"/>
    </source>
</evidence>
<evidence type="ECO:0000313" key="12">
    <source>
        <dbReference type="Proteomes" id="UP001529421"/>
    </source>
</evidence>
<keyword evidence="4" id="KW-0808">Transferase</keyword>
<organism evidence="11 12">
    <name type="scientific">Enorma phocaeensis</name>
    <dbReference type="NCBI Taxonomy" id="1871019"/>
    <lineage>
        <taxon>Bacteria</taxon>
        <taxon>Bacillati</taxon>
        <taxon>Actinomycetota</taxon>
        <taxon>Coriobacteriia</taxon>
        <taxon>Coriobacteriales</taxon>
        <taxon>Coriobacteriaceae</taxon>
        <taxon>Enorma</taxon>
    </lineage>
</organism>
<protein>
    <submittedName>
        <fullName evidence="11">Polyphenol oxidase family protein</fullName>
    </submittedName>
</protein>
<evidence type="ECO:0000256" key="4">
    <source>
        <dbReference type="ARBA" id="ARBA00022679"/>
    </source>
</evidence>
<keyword evidence="12" id="KW-1185">Reference proteome</keyword>
<reference evidence="12" key="1">
    <citation type="submission" date="2023-06" db="EMBL/GenBank/DDBJ databases">
        <title>Identification and characterization of horizontal gene transfer across gut microbiota members of farm animals based on homology search.</title>
        <authorList>
            <person name="Zeman M."/>
            <person name="Kubasova T."/>
            <person name="Jahodarova E."/>
            <person name="Nykrynova M."/>
            <person name="Rychlik I."/>
        </authorList>
    </citation>
    <scope>NUCLEOTIDE SEQUENCE [LARGE SCALE GENOMIC DNA]</scope>
    <source>
        <strain evidence="12">154_Feed</strain>
    </source>
</reference>
<evidence type="ECO:0000256" key="1">
    <source>
        <dbReference type="ARBA" id="ARBA00000553"/>
    </source>
</evidence>
<dbReference type="Gene3D" id="3.60.140.10">
    <property type="entry name" value="CNF1/YfiH-like putative cysteine hydrolases"/>
    <property type="match status" value="1"/>
</dbReference>